<evidence type="ECO:0000313" key="1">
    <source>
        <dbReference type="EMBL" id="MPC49620.1"/>
    </source>
</evidence>
<keyword evidence="2" id="KW-1185">Reference proteome</keyword>
<evidence type="ECO:0000313" key="2">
    <source>
        <dbReference type="Proteomes" id="UP000324222"/>
    </source>
</evidence>
<gene>
    <name evidence="1" type="ORF">E2C01_043428</name>
</gene>
<dbReference type="Proteomes" id="UP000324222">
    <property type="component" value="Unassembled WGS sequence"/>
</dbReference>
<organism evidence="1 2">
    <name type="scientific">Portunus trituberculatus</name>
    <name type="common">Swimming crab</name>
    <name type="synonym">Neptunus trituberculatus</name>
    <dbReference type="NCBI Taxonomy" id="210409"/>
    <lineage>
        <taxon>Eukaryota</taxon>
        <taxon>Metazoa</taxon>
        <taxon>Ecdysozoa</taxon>
        <taxon>Arthropoda</taxon>
        <taxon>Crustacea</taxon>
        <taxon>Multicrustacea</taxon>
        <taxon>Malacostraca</taxon>
        <taxon>Eumalacostraca</taxon>
        <taxon>Eucarida</taxon>
        <taxon>Decapoda</taxon>
        <taxon>Pleocyemata</taxon>
        <taxon>Brachyura</taxon>
        <taxon>Eubrachyura</taxon>
        <taxon>Portunoidea</taxon>
        <taxon>Portunidae</taxon>
        <taxon>Portuninae</taxon>
        <taxon>Portunus</taxon>
    </lineage>
</organism>
<dbReference type="AlphaFoldDB" id="A0A5B7FPH3"/>
<accession>A0A5B7FPH3</accession>
<name>A0A5B7FPH3_PORTR</name>
<sequence>MHVNILPRRGVVTLVLHPTGRIGGCDPEPGNRRASFQSRVRMWRGGVAVRDRTGNMEAGDEVWLIIVTTKTLFHAYLHHLTCTS</sequence>
<protein>
    <submittedName>
        <fullName evidence="1">Uncharacterized protein</fullName>
    </submittedName>
</protein>
<reference evidence="1 2" key="1">
    <citation type="submission" date="2019-05" db="EMBL/GenBank/DDBJ databases">
        <title>Another draft genome of Portunus trituberculatus and its Hox gene families provides insights of decapod evolution.</title>
        <authorList>
            <person name="Jeong J.-H."/>
            <person name="Song I."/>
            <person name="Kim S."/>
            <person name="Choi T."/>
            <person name="Kim D."/>
            <person name="Ryu S."/>
            <person name="Kim W."/>
        </authorList>
    </citation>
    <scope>NUCLEOTIDE SEQUENCE [LARGE SCALE GENOMIC DNA]</scope>
    <source>
        <tissue evidence="1">Muscle</tissue>
    </source>
</reference>
<proteinExistence type="predicted"/>
<comment type="caution">
    <text evidence="1">The sequence shown here is derived from an EMBL/GenBank/DDBJ whole genome shotgun (WGS) entry which is preliminary data.</text>
</comment>
<dbReference type="EMBL" id="VSRR010008993">
    <property type="protein sequence ID" value="MPC49620.1"/>
    <property type="molecule type" value="Genomic_DNA"/>
</dbReference>